<protein>
    <submittedName>
        <fullName evidence="2">Uncharacterized protein</fullName>
    </submittedName>
</protein>
<evidence type="ECO:0000256" key="1">
    <source>
        <dbReference type="SAM" id="Phobius"/>
    </source>
</evidence>
<dbReference type="EMBL" id="LNIX01000001">
    <property type="protein sequence ID" value="OXA63220.1"/>
    <property type="molecule type" value="Genomic_DNA"/>
</dbReference>
<organism evidence="2 3">
    <name type="scientific">Folsomia candida</name>
    <name type="common">Springtail</name>
    <dbReference type="NCBI Taxonomy" id="158441"/>
    <lineage>
        <taxon>Eukaryota</taxon>
        <taxon>Metazoa</taxon>
        <taxon>Ecdysozoa</taxon>
        <taxon>Arthropoda</taxon>
        <taxon>Hexapoda</taxon>
        <taxon>Collembola</taxon>
        <taxon>Entomobryomorpha</taxon>
        <taxon>Isotomoidea</taxon>
        <taxon>Isotomidae</taxon>
        <taxon>Proisotominae</taxon>
        <taxon>Folsomia</taxon>
    </lineage>
</organism>
<comment type="caution">
    <text evidence="2">The sequence shown here is derived from an EMBL/GenBank/DDBJ whole genome shotgun (WGS) entry which is preliminary data.</text>
</comment>
<keyword evidence="1" id="KW-0472">Membrane</keyword>
<dbReference type="Proteomes" id="UP000198287">
    <property type="component" value="Unassembled WGS sequence"/>
</dbReference>
<keyword evidence="1" id="KW-0812">Transmembrane</keyword>
<feature type="transmembrane region" description="Helical" evidence="1">
    <location>
        <begin position="70"/>
        <end position="89"/>
    </location>
</feature>
<evidence type="ECO:0000313" key="2">
    <source>
        <dbReference type="EMBL" id="OXA63220.1"/>
    </source>
</evidence>
<name>A0A226F1H9_FOLCA</name>
<proteinExistence type="predicted"/>
<reference evidence="2 3" key="1">
    <citation type="submission" date="2015-12" db="EMBL/GenBank/DDBJ databases">
        <title>The genome of Folsomia candida.</title>
        <authorList>
            <person name="Faddeeva A."/>
            <person name="Derks M.F."/>
            <person name="Anvar Y."/>
            <person name="Smit S."/>
            <person name="Van Straalen N."/>
            <person name="Roelofs D."/>
        </authorList>
    </citation>
    <scope>NUCLEOTIDE SEQUENCE [LARGE SCALE GENOMIC DNA]</scope>
    <source>
        <strain evidence="2 3">VU population</strain>
        <tissue evidence="2">Whole body</tissue>
    </source>
</reference>
<evidence type="ECO:0000313" key="3">
    <source>
        <dbReference type="Proteomes" id="UP000198287"/>
    </source>
</evidence>
<sequence>MDGPLTTCLPPTFDHHGHNFKSKQSSNQTISHITKTLTFAAQIYGYIPYKLRIDQRALIYSLSYKSYPGILFFVNLALALFYLIVPNLFNLSVIFHSARYPKSETTGNTHTASEDFVKTEITISRCCV</sequence>
<keyword evidence="3" id="KW-1185">Reference proteome</keyword>
<accession>A0A226F1H9</accession>
<gene>
    <name evidence="2" type="ORF">Fcan01_00406</name>
</gene>
<keyword evidence="1" id="KW-1133">Transmembrane helix</keyword>
<dbReference type="AlphaFoldDB" id="A0A226F1H9"/>